<feature type="coiled-coil region" evidence="1">
    <location>
        <begin position="436"/>
        <end position="463"/>
    </location>
</feature>
<keyword evidence="1" id="KW-0175">Coiled coil</keyword>
<dbReference type="RefSeq" id="WP_340235643.1">
    <property type="nucleotide sequence ID" value="NZ_JBBEWC010000004.1"/>
</dbReference>
<evidence type="ECO:0008006" key="4">
    <source>
        <dbReference type="Google" id="ProtNLM"/>
    </source>
</evidence>
<accession>A0ABW5J366</accession>
<dbReference type="Proteomes" id="UP001597510">
    <property type="component" value="Unassembled WGS sequence"/>
</dbReference>
<protein>
    <recommendedName>
        <fullName evidence="4">Type VI secretion system baseplate subunit TssF</fullName>
    </recommendedName>
</protein>
<sequence>MQKFDESSFDKAQIKRRMVERATKIWQTQSSQLDGYDPLVGLLFEACAVEIEKVANEIHSTSDRVIDRLSNLMNPDVVDIIQPAHAIIQTRAIDPFTVVMPQEQFFYKAPAGFSAGYNSNKEYFFSPILPFKIFNGEIKFLATQTNIYKLEEGLQKNSVHSTKISSRGKEIIDYQRLWIGIELSEYIETLEGMSIFIDWLNEPQKEQYLRKLSQIKWFIDDIELPVKMGIYPEFTEGANLDDEFDALKRIEQQTKLFYNKHFVSFKSDEYDLRRFKTAENKKKKWPVISKVYPEEFEKFFGKEALMHKMRGELVWIEARFPMDFDHSSFQNIYCAINCFPVINRKLNQLTYTLQEHLNIIPLETDEPFLAVKSIIDDENTIYKSSPFTNLENLQFDSYTLRQQGVGRFDSRDAKGLLYYVLELLQDESKAFEALGSEFLNSIIKELNQNIAQLDQQLKLSDDKNQIQTGSIPYVTLRPRKPDNNVSVEFWSCDAEEANDIAAGSPMAAYSDIYIDSDKVTLLTTSTGGRSKLKETEKINALKRNLLTRNRIVTHEDIRTTCIAFLGDTIRDLTIEKNFMNGRNASEGFIRCIQIVLFPSKKSMDEDWSIISQELKIALESCSANNLPYNILYYLE</sequence>
<evidence type="ECO:0000313" key="2">
    <source>
        <dbReference type="EMBL" id="MFD2520231.1"/>
    </source>
</evidence>
<proteinExistence type="predicted"/>
<organism evidence="2 3">
    <name type="scientific">Emticicia soli</name>
    <dbReference type="NCBI Taxonomy" id="2027878"/>
    <lineage>
        <taxon>Bacteria</taxon>
        <taxon>Pseudomonadati</taxon>
        <taxon>Bacteroidota</taxon>
        <taxon>Cytophagia</taxon>
        <taxon>Cytophagales</taxon>
        <taxon>Leadbetterellaceae</taxon>
        <taxon>Emticicia</taxon>
    </lineage>
</organism>
<gene>
    <name evidence="2" type="ORF">ACFSR2_05000</name>
</gene>
<dbReference type="EMBL" id="JBHULC010000004">
    <property type="protein sequence ID" value="MFD2520231.1"/>
    <property type="molecule type" value="Genomic_DNA"/>
</dbReference>
<reference evidence="3" key="1">
    <citation type="journal article" date="2019" name="Int. J. Syst. Evol. Microbiol.">
        <title>The Global Catalogue of Microorganisms (GCM) 10K type strain sequencing project: providing services to taxonomists for standard genome sequencing and annotation.</title>
        <authorList>
            <consortium name="The Broad Institute Genomics Platform"/>
            <consortium name="The Broad Institute Genome Sequencing Center for Infectious Disease"/>
            <person name="Wu L."/>
            <person name="Ma J."/>
        </authorList>
    </citation>
    <scope>NUCLEOTIDE SEQUENCE [LARGE SCALE GENOMIC DNA]</scope>
    <source>
        <strain evidence="3">KCTC 52344</strain>
    </source>
</reference>
<name>A0ABW5J366_9BACT</name>
<keyword evidence="3" id="KW-1185">Reference proteome</keyword>
<evidence type="ECO:0000256" key="1">
    <source>
        <dbReference type="SAM" id="Coils"/>
    </source>
</evidence>
<comment type="caution">
    <text evidence="2">The sequence shown here is derived from an EMBL/GenBank/DDBJ whole genome shotgun (WGS) entry which is preliminary data.</text>
</comment>
<evidence type="ECO:0000313" key="3">
    <source>
        <dbReference type="Proteomes" id="UP001597510"/>
    </source>
</evidence>